<dbReference type="NCBIfam" id="TIGR00095">
    <property type="entry name" value="16S rRNA (guanine(966)-N(2))-methyltransferase RsmD"/>
    <property type="match status" value="1"/>
</dbReference>
<keyword evidence="4" id="KW-1185">Reference proteome</keyword>
<dbReference type="Gene3D" id="3.40.50.150">
    <property type="entry name" value="Vaccinia Virus protein VP39"/>
    <property type="match status" value="1"/>
</dbReference>
<dbReference type="Pfam" id="PF03602">
    <property type="entry name" value="Cons_hypoth95"/>
    <property type="match status" value="1"/>
</dbReference>
<evidence type="ECO:0000313" key="3">
    <source>
        <dbReference type="EMBL" id="PSL24560.1"/>
    </source>
</evidence>
<reference evidence="3 4" key="1">
    <citation type="submission" date="2018-03" db="EMBL/GenBank/DDBJ databases">
        <title>Genomic Encyclopedia of Type Strains, Phase III (KMG-III): the genomes of soil and plant-associated and newly described type strains.</title>
        <authorList>
            <person name="Whitman W."/>
        </authorList>
    </citation>
    <scope>NUCLEOTIDE SEQUENCE [LARGE SCALE GENOMIC DNA]</scope>
    <source>
        <strain evidence="3 4">CGMCC 1.12259</strain>
    </source>
</reference>
<dbReference type="InterPro" id="IPR029063">
    <property type="entry name" value="SAM-dependent_MTases_sf"/>
</dbReference>
<dbReference type="CDD" id="cd02440">
    <property type="entry name" value="AdoMet_MTases"/>
    <property type="match status" value="1"/>
</dbReference>
<sequence length="191" mass="21418">MRVVAGIAKGLQLKAVPGMSTRPTTDKVKESVFNMIGPFFDGGAALDLFAGSGGLGIEALSRGIDRVIFTDKDRKAVETIRANLEKTRLKDQAEVYCTDADRALKVMKKKEVQARLMFLDPPYHMEKAYELMDKAAELGIMTEDSIVVCEHAKEVDLKDTTRFYVRFKKELYGSTIISIYRHRGEEGAEFE</sequence>
<accession>A0A2P8FS49</accession>
<name>A0A2P8FS49_9BACL</name>
<dbReference type="RefSeq" id="WP_106534915.1">
    <property type="nucleotide sequence ID" value="NZ_PYAT01000024.1"/>
</dbReference>
<dbReference type="InterPro" id="IPR004398">
    <property type="entry name" value="RNA_MeTrfase_RsmD"/>
</dbReference>
<dbReference type="GO" id="GO:0008168">
    <property type="term" value="F:methyltransferase activity"/>
    <property type="evidence" value="ECO:0007669"/>
    <property type="project" value="UniProtKB-KW"/>
</dbReference>
<dbReference type="PIRSF" id="PIRSF004553">
    <property type="entry name" value="CHP00095"/>
    <property type="match status" value="1"/>
</dbReference>
<dbReference type="SUPFAM" id="SSF53335">
    <property type="entry name" value="S-adenosyl-L-methionine-dependent methyltransferases"/>
    <property type="match status" value="1"/>
</dbReference>
<keyword evidence="2 3" id="KW-0808">Transferase</keyword>
<proteinExistence type="predicted"/>
<protein>
    <submittedName>
        <fullName evidence="3">16S rRNA (Guanine(966)-N(2))-methyltransferase RsmD</fullName>
    </submittedName>
</protein>
<dbReference type="GO" id="GO:0031167">
    <property type="term" value="P:rRNA methylation"/>
    <property type="evidence" value="ECO:0007669"/>
    <property type="project" value="InterPro"/>
</dbReference>
<gene>
    <name evidence="3" type="ORF">B0H99_1249</name>
</gene>
<dbReference type="EMBL" id="PYAT01000024">
    <property type="protein sequence ID" value="PSL24560.1"/>
    <property type="molecule type" value="Genomic_DNA"/>
</dbReference>
<dbReference type="PANTHER" id="PTHR43542:SF1">
    <property type="entry name" value="METHYLTRANSFERASE"/>
    <property type="match status" value="1"/>
</dbReference>
<dbReference type="OrthoDB" id="9803017at2"/>
<evidence type="ECO:0000313" key="4">
    <source>
        <dbReference type="Proteomes" id="UP000242682"/>
    </source>
</evidence>
<keyword evidence="1 3" id="KW-0489">Methyltransferase</keyword>
<dbReference type="Proteomes" id="UP000242682">
    <property type="component" value="Unassembled WGS sequence"/>
</dbReference>
<organism evidence="3 4">
    <name type="scientific">Planomicrobium soli</name>
    <dbReference type="NCBI Taxonomy" id="1176648"/>
    <lineage>
        <taxon>Bacteria</taxon>
        <taxon>Bacillati</taxon>
        <taxon>Bacillota</taxon>
        <taxon>Bacilli</taxon>
        <taxon>Bacillales</taxon>
        <taxon>Caryophanaceae</taxon>
        <taxon>Planomicrobium</taxon>
    </lineage>
</organism>
<dbReference type="PANTHER" id="PTHR43542">
    <property type="entry name" value="METHYLTRANSFERASE"/>
    <property type="match status" value="1"/>
</dbReference>
<evidence type="ECO:0000256" key="2">
    <source>
        <dbReference type="ARBA" id="ARBA00022679"/>
    </source>
</evidence>
<evidence type="ECO:0000256" key="1">
    <source>
        <dbReference type="ARBA" id="ARBA00022603"/>
    </source>
</evidence>
<comment type="caution">
    <text evidence="3">The sequence shown here is derived from an EMBL/GenBank/DDBJ whole genome shotgun (WGS) entry which is preliminary data.</text>
</comment>
<dbReference type="AlphaFoldDB" id="A0A2P8FS49"/>